<dbReference type="PRINTS" id="PR00094">
    <property type="entry name" value="ADENYLTKNASE"/>
</dbReference>
<dbReference type="Pfam" id="PF00406">
    <property type="entry name" value="ADK"/>
    <property type="match status" value="1"/>
</dbReference>
<comment type="subcellular location">
    <subcellularLocation>
        <location evidence="6">Cytoplasm</location>
    </subcellularLocation>
</comment>
<evidence type="ECO:0000256" key="5">
    <source>
        <dbReference type="RuleBase" id="RU003330"/>
    </source>
</evidence>
<dbReference type="CDD" id="cd01428">
    <property type="entry name" value="ADK"/>
    <property type="match status" value="1"/>
</dbReference>
<dbReference type="EC" id="2.7.4.3" evidence="6"/>
<comment type="similarity">
    <text evidence="5">Belongs to the adenylate kinase family.</text>
</comment>
<keyword evidence="6" id="KW-0067">ATP-binding</keyword>
<dbReference type="Gene3D" id="3.40.50.300">
    <property type="entry name" value="P-loop containing nucleotide triphosphate hydrolases"/>
    <property type="match status" value="1"/>
</dbReference>
<evidence type="ECO:0000256" key="4">
    <source>
        <dbReference type="ARBA" id="ARBA00022777"/>
    </source>
</evidence>
<comment type="subunit">
    <text evidence="6">Monomer.</text>
</comment>
<evidence type="ECO:0000256" key="3">
    <source>
        <dbReference type="ARBA" id="ARBA00022741"/>
    </source>
</evidence>
<dbReference type="GO" id="GO:0005524">
    <property type="term" value="F:ATP binding"/>
    <property type="evidence" value="ECO:0007669"/>
    <property type="project" value="UniProtKB-KW"/>
</dbReference>
<accession>A0A1F8EGV3</accession>
<evidence type="ECO:0000256" key="2">
    <source>
        <dbReference type="ARBA" id="ARBA00022727"/>
    </source>
</evidence>
<evidence type="ECO:0000313" key="7">
    <source>
        <dbReference type="EMBL" id="OGM99589.1"/>
    </source>
</evidence>
<dbReference type="Proteomes" id="UP000177594">
    <property type="component" value="Unassembled WGS sequence"/>
</dbReference>
<dbReference type="GO" id="GO:0005737">
    <property type="term" value="C:cytoplasm"/>
    <property type="evidence" value="ECO:0007669"/>
    <property type="project" value="UniProtKB-SubCell"/>
</dbReference>
<protein>
    <recommendedName>
        <fullName evidence="6">Adenylate kinase</fullName>
        <ecNumber evidence="6">2.7.4.3</ecNumber>
    </recommendedName>
</protein>
<gene>
    <name evidence="7" type="ORF">A2817_01865</name>
</gene>
<comment type="caution">
    <text evidence="7">The sequence shown here is derived from an EMBL/GenBank/DDBJ whole genome shotgun (WGS) entry which is preliminary data.</text>
</comment>
<keyword evidence="1 5" id="KW-0808">Transferase</keyword>
<organism evidence="7 8">
    <name type="scientific">Candidatus Yanofskybacteria bacterium RIFCSPHIGHO2_01_FULL_39_8b</name>
    <dbReference type="NCBI Taxonomy" id="1802659"/>
    <lineage>
        <taxon>Bacteria</taxon>
        <taxon>Candidatus Yanofskyibacteriota</taxon>
    </lineage>
</organism>
<dbReference type="InterPro" id="IPR027417">
    <property type="entry name" value="P-loop_NTPase"/>
</dbReference>
<evidence type="ECO:0000256" key="6">
    <source>
        <dbReference type="RuleBase" id="RU003331"/>
    </source>
</evidence>
<keyword evidence="4 5" id="KW-0418">Kinase</keyword>
<dbReference type="PANTHER" id="PTHR23359">
    <property type="entry name" value="NUCLEOTIDE KINASE"/>
    <property type="match status" value="1"/>
</dbReference>
<dbReference type="GO" id="GO:0004017">
    <property type="term" value="F:AMP kinase activity"/>
    <property type="evidence" value="ECO:0007669"/>
    <property type="project" value="UniProtKB-EC"/>
</dbReference>
<dbReference type="InterPro" id="IPR000850">
    <property type="entry name" value="Adenylat/UMP-CMP_kin"/>
</dbReference>
<keyword evidence="3 6" id="KW-0547">Nucleotide-binding</keyword>
<comment type="catalytic activity">
    <reaction evidence="6">
        <text>AMP + ATP = 2 ADP</text>
        <dbReference type="Rhea" id="RHEA:12973"/>
        <dbReference type="ChEBI" id="CHEBI:30616"/>
        <dbReference type="ChEBI" id="CHEBI:456215"/>
        <dbReference type="ChEBI" id="CHEBI:456216"/>
        <dbReference type="EC" id="2.7.4.3"/>
    </reaction>
</comment>
<reference evidence="7 8" key="1">
    <citation type="journal article" date="2016" name="Nat. Commun.">
        <title>Thousands of microbial genomes shed light on interconnected biogeochemical processes in an aquifer system.</title>
        <authorList>
            <person name="Anantharaman K."/>
            <person name="Brown C.T."/>
            <person name="Hug L.A."/>
            <person name="Sharon I."/>
            <person name="Castelle C.J."/>
            <person name="Probst A.J."/>
            <person name="Thomas B.C."/>
            <person name="Singh A."/>
            <person name="Wilkins M.J."/>
            <person name="Karaoz U."/>
            <person name="Brodie E.L."/>
            <person name="Williams K.H."/>
            <person name="Hubbard S.S."/>
            <person name="Banfield J.F."/>
        </authorList>
    </citation>
    <scope>NUCLEOTIDE SEQUENCE [LARGE SCALE GENOMIC DNA]</scope>
</reference>
<evidence type="ECO:0000313" key="8">
    <source>
        <dbReference type="Proteomes" id="UP000177594"/>
    </source>
</evidence>
<keyword evidence="2" id="KW-0545">Nucleotide biosynthesis</keyword>
<proteinExistence type="inferred from homology"/>
<dbReference type="SUPFAM" id="SSF52540">
    <property type="entry name" value="P-loop containing nucleoside triphosphate hydrolases"/>
    <property type="match status" value="1"/>
</dbReference>
<dbReference type="AlphaFoldDB" id="A0A1F8EGV3"/>
<evidence type="ECO:0000256" key="1">
    <source>
        <dbReference type="ARBA" id="ARBA00022679"/>
    </source>
</evidence>
<name>A0A1F8EGV3_9BACT</name>
<sequence length="244" mass="27647">MVQSKTIRQLEADILGMSLTKKWAVILIGPPGSGKGTQAELLAEKFGLFHLETSKLGEEKINNPELVRKDQEVAEAKRLYNKGELFPPPWTVKIMVEKIRELAKEGQGIVFSGSPRTLHEAENELPILEEAYEKDNVRAIHLNLTKEESVRRNSSRRVCKANRHSIPDFPMFKDITTCPKDGSELIKRSLDTPETISVRYEVYLRQTQPILSFVQEGGYNIIEIEGEQDIEKVFDDILKGLGES</sequence>
<dbReference type="EMBL" id="MGIZ01000015">
    <property type="protein sequence ID" value="OGM99589.1"/>
    <property type="molecule type" value="Genomic_DNA"/>
</dbReference>